<reference evidence="2" key="1">
    <citation type="journal article" date="2020" name="Nature">
        <title>Giant virus diversity and host interactions through global metagenomics.</title>
        <authorList>
            <person name="Schulz F."/>
            <person name="Roux S."/>
            <person name="Paez-Espino D."/>
            <person name="Jungbluth S."/>
            <person name="Walsh D.A."/>
            <person name="Denef V.J."/>
            <person name="McMahon K.D."/>
            <person name="Konstantinidis K.T."/>
            <person name="Eloe-Fadrosh E.A."/>
            <person name="Kyrpides N.C."/>
            <person name="Woyke T."/>
        </authorList>
    </citation>
    <scope>NUCLEOTIDE SEQUENCE</scope>
    <source>
        <strain evidence="2">GVMAG-S-1101165-83</strain>
    </source>
</reference>
<organism evidence="2">
    <name type="scientific">viral metagenome</name>
    <dbReference type="NCBI Taxonomy" id="1070528"/>
    <lineage>
        <taxon>unclassified sequences</taxon>
        <taxon>metagenomes</taxon>
        <taxon>organismal metagenomes</taxon>
    </lineage>
</organism>
<keyword evidence="1" id="KW-0472">Membrane</keyword>
<sequence>MDVENPLHEDDIPVARLVCIEVIGQPMDCVERETSVVNIQFSCNKCIYRTFRNFCTFIGCIVCFGGFFIFITGFSFV</sequence>
<name>A0A6C0K3I9_9ZZZZ</name>
<evidence type="ECO:0000256" key="1">
    <source>
        <dbReference type="SAM" id="Phobius"/>
    </source>
</evidence>
<keyword evidence="1" id="KW-1133">Transmembrane helix</keyword>
<evidence type="ECO:0000313" key="2">
    <source>
        <dbReference type="EMBL" id="QHU10624.1"/>
    </source>
</evidence>
<dbReference type="EMBL" id="MN740770">
    <property type="protein sequence ID" value="QHU10624.1"/>
    <property type="molecule type" value="Genomic_DNA"/>
</dbReference>
<proteinExistence type="predicted"/>
<keyword evidence="1" id="KW-0812">Transmembrane</keyword>
<protein>
    <submittedName>
        <fullName evidence="2">Uncharacterized protein</fullName>
    </submittedName>
</protein>
<dbReference type="AlphaFoldDB" id="A0A6C0K3I9"/>
<feature type="transmembrane region" description="Helical" evidence="1">
    <location>
        <begin position="54"/>
        <end position="76"/>
    </location>
</feature>
<accession>A0A6C0K3I9</accession>